<evidence type="ECO:0000256" key="4">
    <source>
        <dbReference type="ARBA" id="ARBA00023163"/>
    </source>
</evidence>
<evidence type="ECO:0000313" key="9">
    <source>
        <dbReference type="EMBL" id="CAB4253103.1"/>
    </source>
</evidence>
<dbReference type="InterPro" id="IPR038096">
    <property type="entry name" value="TEA/ATTS_sf"/>
</dbReference>
<dbReference type="GO" id="GO:0005667">
    <property type="term" value="C:transcription regulator complex"/>
    <property type="evidence" value="ECO:0007669"/>
    <property type="project" value="TreeGrafter"/>
</dbReference>
<dbReference type="GO" id="GO:0005634">
    <property type="term" value="C:nucleus"/>
    <property type="evidence" value="ECO:0007669"/>
    <property type="project" value="UniProtKB-SubCell"/>
</dbReference>
<evidence type="ECO:0000256" key="1">
    <source>
        <dbReference type="ARBA" id="ARBA00004123"/>
    </source>
</evidence>
<organism evidence="9 10">
    <name type="scientific">Maudiozyma barnettii</name>
    <dbReference type="NCBI Taxonomy" id="61262"/>
    <lineage>
        <taxon>Eukaryota</taxon>
        <taxon>Fungi</taxon>
        <taxon>Dikarya</taxon>
        <taxon>Ascomycota</taxon>
        <taxon>Saccharomycotina</taxon>
        <taxon>Saccharomycetes</taxon>
        <taxon>Saccharomycetales</taxon>
        <taxon>Saccharomycetaceae</taxon>
        <taxon>Maudiozyma</taxon>
    </lineage>
</organism>
<reference evidence="9 10" key="1">
    <citation type="submission" date="2020-05" db="EMBL/GenBank/DDBJ databases">
        <authorList>
            <person name="Casaregola S."/>
            <person name="Devillers H."/>
            <person name="Grondin C."/>
        </authorList>
    </citation>
    <scope>NUCLEOTIDE SEQUENCE [LARGE SCALE GENOMIC DNA]</scope>
    <source>
        <strain evidence="9 10">CLIB 1767</strain>
    </source>
</reference>
<dbReference type="PROSITE" id="PS00554">
    <property type="entry name" value="TEA_1"/>
    <property type="match status" value="1"/>
</dbReference>
<protein>
    <submittedName>
        <fullName evidence="9">Similar to Saccharomyces cerevisiae YBR083W TEC1 Transcription factor required for full Ty1 expression, Ty1-mediated gene activation, and haploid invasive and diploid pseudohyphal growth</fullName>
    </submittedName>
</protein>
<feature type="DNA-binding region" description="TEA" evidence="6">
    <location>
        <begin position="51"/>
        <end position="125"/>
    </location>
</feature>
<comment type="subcellular location">
    <subcellularLocation>
        <location evidence="1">Nucleus</location>
    </subcellularLocation>
</comment>
<evidence type="ECO:0000256" key="2">
    <source>
        <dbReference type="ARBA" id="ARBA00008421"/>
    </source>
</evidence>
<keyword evidence="10" id="KW-1185">Reference proteome</keyword>
<dbReference type="Gene3D" id="6.10.20.40">
    <property type="entry name" value="TEA/ATTS domain"/>
    <property type="match status" value="1"/>
</dbReference>
<comment type="similarity">
    <text evidence="2">Belongs to the TEC1 family.</text>
</comment>
<feature type="region of interest" description="Disordered" evidence="7">
    <location>
        <begin position="539"/>
        <end position="560"/>
    </location>
</feature>
<evidence type="ECO:0000256" key="5">
    <source>
        <dbReference type="ARBA" id="ARBA00023242"/>
    </source>
</evidence>
<dbReference type="Pfam" id="PF01285">
    <property type="entry name" value="TEA"/>
    <property type="match status" value="1"/>
</dbReference>
<keyword evidence="5" id="KW-0539">Nucleus</keyword>
<dbReference type="InterPro" id="IPR000818">
    <property type="entry name" value="TEA/ATTS_dom"/>
</dbReference>
<feature type="region of interest" description="Disordered" evidence="7">
    <location>
        <begin position="435"/>
        <end position="456"/>
    </location>
</feature>
<feature type="compositionally biased region" description="Low complexity" evidence="7">
    <location>
        <begin position="435"/>
        <end position="453"/>
    </location>
</feature>
<dbReference type="RefSeq" id="XP_041405141.1">
    <property type="nucleotide sequence ID" value="XM_041549207.1"/>
</dbReference>
<dbReference type="OrthoDB" id="10006572at2759"/>
<evidence type="ECO:0000256" key="6">
    <source>
        <dbReference type="PROSITE-ProRule" id="PRU00505"/>
    </source>
</evidence>
<dbReference type="PRINTS" id="PR00065">
    <property type="entry name" value="TEADOMAIN"/>
</dbReference>
<dbReference type="SMART" id="SM00426">
    <property type="entry name" value="TEA"/>
    <property type="match status" value="1"/>
</dbReference>
<accession>A0A8H2VD96</accession>
<dbReference type="PANTHER" id="PTHR11834:SF0">
    <property type="entry name" value="PROTEIN SCALLOPED"/>
    <property type="match status" value="1"/>
</dbReference>
<keyword evidence="4" id="KW-0804">Transcription</keyword>
<sequence length="560" mass="63529">MEINNKQYQENTAILSLDTSSSEKPIMNYPAQPIARINVPPTEHEQTMFPFLYGHDKWPHKVEKAFTTALRLIMKSGTSKIKIRNKNYGRNELISLYIRYETGEVRTKKQISSHIQVWKKSILSKASSNMRLTSIDTEILNLIEKGAEQNKESLEIFYSTFEVIIDTLLKDTTIHNGPKNPYASTNPNVTKLYPQPYSRNSSYGNNYNNMAPTLIDPHMADSNAHGIPRYQYAGNVNPYVDQQHAAFSQGGPLRYTPVENYSMQQNDTVIRYSSNDNSNKVIGIQRAYPEYYNAPVEQMEERYKQPYHDNRTGQMAGAYRNWYPGVQPRYQSDFKDDNLDAPPIGYPSQYSSSTASLTPQLPVNQQFTNIDKQIPPAYIQPVPMYSEADRIKLPHLVQSNTFIGNTTGQYNAMYPNDIRGSNYSVVQNKDYNSASNTANNQNAVNSNDVSNSTPMTNPSITTLNTGKFSEHPHEEQGTKPMASFHEPSVRSEVSLTNNNQMVHTAPYLYQNSPIQHNSSNIPIKQQMVMLPTYPYYSQNIPSQVPSKEGNSESLPGIHPK</sequence>
<evidence type="ECO:0000259" key="8">
    <source>
        <dbReference type="PROSITE" id="PS51088"/>
    </source>
</evidence>
<keyword evidence="3" id="KW-0805">Transcription regulation</keyword>
<gene>
    <name evidence="9" type="ORF">KABA2_02S11814</name>
</gene>
<dbReference type="EMBL" id="CAEFZW010000002">
    <property type="protein sequence ID" value="CAB4253103.1"/>
    <property type="molecule type" value="Genomic_DNA"/>
</dbReference>
<evidence type="ECO:0000256" key="3">
    <source>
        <dbReference type="ARBA" id="ARBA00023015"/>
    </source>
</evidence>
<comment type="caution">
    <text evidence="9">The sequence shown here is derived from an EMBL/GenBank/DDBJ whole genome shotgun (WGS) entry which is preliminary data.</text>
</comment>
<dbReference type="Proteomes" id="UP000644660">
    <property type="component" value="Unassembled WGS sequence"/>
</dbReference>
<dbReference type="PROSITE" id="PS51088">
    <property type="entry name" value="TEA_2"/>
    <property type="match status" value="1"/>
</dbReference>
<dbReference type="InterPro" id="IPR050937">
    <property type="entry name" value="TEC1_TEAD_TF"/>
</dbReference>
<name>A0A8H2VD96_9SACH</name>
<dbReference type="AlphaFoldDB" id="A0A8H2VD96"/>
<dbReference type="GO" id="GO:0000978">
    <property type="term" value="F:RNA polymerase II cis-regulatory region sequence-specific DNA binding"/>
    <property type="evidence" value="ECO:0007669"/>
    <property type="project" value="TreeGrafter"/>
</dbReference>
<feature type="domain" description="TEA" evidence="8">
    <location>
        <begin position="51"/>
        <end position="125"/>
    </location>
</feature>
<evidence type="ECO:0000256" key="7">
    <source>
        <dbReference type="SAM" id="MobiDB-lite"/>
    </source>
</evidence>
<proteinExistence type="inferred from homology"/>
<feature type="region of interest" description="Disordered" evidence="7">
    <location>
        <begin position="469"/>
        <end position="489"/>
    </location>
</feature>
<evidence type="ECO:0000313" key="10">
    <source>
        <dbReference type="Proteomes" id="UP000644660"/>
    </source>
</evidence>
<dbReference type="GO" id="GO:0000981">
    <property type="term" value="F:DNA-binding transcription factor activity, RNA polymerase II-specific"/>
    <property type="evidence" value="ECO:0007669"/>
    <property type="project" value="TreeGrafter"/>
</dbReference>
<dbReference type="GeneID" id="64856256"/>
<dbReference type="PANTHER" id="PTHR11834">
    <property type="entry name" value="TRANSCRIPTIONAL ENHANCER FACTOR TEF RELATED"/>
    <property type="match status" value="1"/>
</dbReference>